<dbReference type="NCBIfam" id="TIGR02937">
    <property type="entry name" value="sigma70-ECF"/>
    <property type="match status" value="1"/>
</dbReference>
<comment type="caution">
    <text evidence="9">The sequence shown here is derived from an EMBL/GenBank/DDBJ whole genome shotgun (WGS) entry which is preliminary data.</text>
</comment>
<feature type="domain" description="RNA polymerase sigma factor 70 region 4 type 2" evidence="8">
    <location>
        <begin position="105"/>
        <end position="156"/>
    </location>
</feature>
<dbReference type="Pfam" id="PF08281">
    <property type="entry name" value="Sigma70_r4_2"/>
    <property type="match status" value="1"/>
</dbReference>
<proteinExistence type="inferred from homology"/>
<dbReference type="InterPro" id="IPR013325">
    <property type="entry name" value="RNA_pol_sigma_r2"/>
</dbReference>
<keyword evidence="4 6" id="KW-0238">DNA-binding</keyword>
<evidence type="ECO:0000256" key="5">
    <source>
        <dbReference type="ARBA" id="ARBA00023163"/>
    </source>
</evidence>
<evidence type="ECO:0000256" key="4">
    <source>
        <dbReference type="ARBA" id="ARBA00023125"/>
    </source>
</evidence>
<dbReference type="InterPro" id="IPR007627">
    <property type="entry name" value="RNA_pol_sigma70_r2"/>
</dbReference>
<evidence type="ECO:0000313" key="10">
    <source>
        <dbReference type="Proteomes" id="UP000322139"/>
    </source>
</evidence>
<dbReference type="InterPro" id="IPR036388">
    <property type="entry name" value="WH-like_DNA-bd_sf"/>
</dbReference>
<dbReference type="GO" id="GO:0003677">
    <property type="term" value="F:DNA binding"/>
    <property type="evidence" value="ECO:0007669"/>
    <property type="project" value="UniProtKB-KW"/>
</dbReference>
<keyword evidence="3 6" id="KW-0731">Sigma factor</keyword>
<evidence type="ECO:0000259" key="8">
    <source>
        <dbReference type="Pfam" id="PF08281"/>
    </source>
</evidence>
<dbReference type="InterPro" id="IPR000838">
    <property type="entry name" value="RNA_pol_sigma70_ECF_CS"/>
</dbReference>
<organism evidence="9 10">
    <name type="scientific">Bacillus infantis</name>
    <dbReference type="NCBI Taxonomy" id="324767"/>
    <lineage>
        <taxon>Bacteria</taxon>
        <taxon>Bacillati</taxon>
        <taxon>Bacillota</taxon>
        <taxon>Bacilli</taxon>
        <taxon>Bacillales</taxon>
        <taxon>Bacillaceae</taxon>
        <taxon>Bacillus</taxon>
    </lineage>
</organism>
<evidence type="ECO:0000256" key="1">
    <source>
        <dbReference type="ARBA" id="ARBA00010641"/>
    </source>
</evidence>
<feature type="domain" description="RNA polymerase sigma-70 region 2" evidence="7">
    <location>
        <begin position="11"/>
        <end position="75"/>
    </location>
</feature>
<dbReference type="GO" id="GO:0006950">
    <property type="term" value="P:response to stress"/>
    <property type="evidence" value="ECO:0007669"/>
    <property type="project" value="UniProtKB-ARBA"/>
</dbReference>
<dbReference type="Proteomes" id="UP000322139">
    <property type="component" value="Unassembled WGS sequence"/>
</dbReference>
<evidence type="ECO:0000256" key="6">
    <source>
        <dbReference type="RuleBase" id="RU000716"/>
    </source>
</evidence>
<dbReference type="Gene3D" id="1.10.10.10">
    <property type="entry name" value="Winged helix-like DNA-binding domain superfamily/Winged helix DNA-binding domain"/>
    <property type="match status" value="1"/>
</dbReference>
<dbReference type="Gene3D" id="1.10.1740.10">
    <property type="match status" value="1"/>
</dbReference>
<gene>
    <name evidence="9" type="ORF">FZD51_03090</name>
</gene>
<dbReference type="AlphaFoldDB" id="A0A5D4RMJ4"/>
<dbReference type="InterPro" id="IPR013324">
    <property type="entry name" value="RNA_pol_sigma_r3/r4-like"/>
</dbReference>
<sequence>MEHHKIIEEWYSLYADDIYNFLIYYTNKNEAEDILQDVFIKAYKNLDYFKGNANPKTWLIKIARNCAIDLSRRRNLLKSIFSKSIFRNYHNTPEELLIINEDVAELYRQINKLPEKYREIIIFRGIIELSVNETAFITGWTEQNVNLTFHRAKKKLKDSYLKGSELGESI</sequence>
<dbReference type="PROSITE" id="PS01063">
    <property type="entry name" value="SIGMA70_ECF"/>
    <property type="match status" value="1"/>
</dbReference>
<dbReference type="RefSeq" id="WP_148973432.1">
    <property type="nucleotide sequence ID" value="NZ_VTER01000002.1"/>
</dbReference>
<dbReference type="GO" id="GO:0016987">
    <property type="term" value="F:sigma factor activity"/>
    <property type="evidence" value="ECO:0007669"/>
    <property type="project" value="UniProtKB-KW"/>
</dbReference>
<dbReference type="SUPFAM" id="SSF88946">
    <property type="entry name" value="Sigma2 domain of RNA polymerase sigma factors"/>
    <property type="match status" value="1"/>
</dbReference>
<dbReference type="InterPro" id="IPR039425">
    <property type="entry name" value="RNA_pol_sigma-70-like"/>
</dbReference>
<evidence type="ECO:0000259" key="7">
    <source>
        <dbReference type="Pfam" id="PF04542"/>
    </source>
</evidence>
<dbReference type="InterPro" id="IPR013249">
    <property type="entry name" value="RNA_pol_sigma70_r4_t2"/>
</dbReference>
<dbReference type="InterPro" id="IPR014284">
    <property type="entry name" value="RNA_pol_sigma-70_dom"/>
</dbReference>
<comment type="similarity">
    <text evidence="1 6">Belongs to the sigma-70 factor family. ECF subfamily.</text>
</comment>
<dbReference type="GO" id="GO:0006352">
    <property type="term" value="P:DNA-templated transcription initiation"/>
    <property type="evidence" value="ECO:0007669"/>
    <property type="project" value="InterPro"/>
</dbReference>
<protein>
    <recommendedName>
        <fullName evidence="6">RNA polymerase sigma factor</fullName>
    </recommendedName>
</protein>
<dbReference type="Pfam" id="PF04542">
    <property type="entry name" value="Sigma70_r2"/>
    <property type="match status" value="1"/>
</dbReference>
<dbReference type="EMBL" id="VTER01000002">
    <property type="protein sequence ID" value="TYS51044.1"/>
    <property type="molecule type" value="Genomic_DNA"/>
</dbReference>
<reference evidence="9 10" key="1">
    <citation type="submission" date="2019-08" db="EMBL/GenBank/DDBJ databases">
        <title>Bacillus genomes from the desert of Cuatro Cienegas, Coahuila.</title>
        <authorList>
            <person name="Olmedo-Alvarez G."/>
        </authorList>
    </citation>
    <scope>NUCLEOTIDE SEQUENCE [LARGE SCALE GENOMIC DNA]</scope>
    <source>
        <strain evidence="9 10">CH446_14T</strain>
    </source>
</reference>
<keyword evidence="5 6" id="KW-0804">Transcription</keyword>
<dbReference type="CDD" id="cd06171">
    <property type="entry name" value="Sigma70_r4"/>
    <property type="match status" value="1"/>
</dbReference>
<dbReference type="PANTHER" id="PTHR43133">
    <property type="entry name" value="RNA POLYMERASE ECF-TYPE SIGMA FACTO"/>
    <property type="match status" value="1"/>
</dbReference>
<name>A0A5D4RMJ4_9BACI</name>
<evidence type="ECO:0000256" key="3">
    <source>
        <dbReference type="ARBA" id="ARBA00023082"/>
    </source>
</evidence>
<evidence type="ECO:0000313" key="9">
    <source>
        <dbReference type="EMBL" id="TYS51044.1"/>
    </source>
</evidence>
<evidence type="ECO:0000256" key="2">
    <source>
        <dbReference type="ARBA" id="ARBA00023015"/>
    </source>
</evidence>
<keyword evidence="2 6" id="KW-0805">Transcription regulation</keyword>
<dbReference type="PANTHER" id="PTHR43133:SF60">
    <property type="entry name" value="RNA POLYMERASE SIGMA FACTOR SIGV"/>
    <property type="match status" value="1"/>
</dbReference>
<dbReference type="SUPFAM" id="SSF88659">
    <property type="entry name" value="Sigma3 and sigma4 domains of RNA polymerase sigma factors"/>
    <property type="match status" value="1"/>
</dbReference>
<accession>A0A5D4RMJ4</accession>